<proteinExistence type="predicted"/>
<dbReference type="OrthoDB" id="10264544at2759"/>
<name>H8WXI4_CANO9</name>
<evidence type="ECO:0000256" key="2">
    <source>
        <dbReference type="ARBA" id="ARBA00022664"/>
    </source>
</evidence>
<dbReference type="AlphaFoldDB" id="H8WXI4"/>
<gene>
    <name evidence="8" type="ORF">CORT_0A11050</name>
</gene>
<feature type="domain" description="Pre-mRNA-splicing factor 3" evidence="7">
    <location>
        <begin position="88"/>
        <end position="300"/>
    </location>
</feature>
<evidence type="ECO:0000256" key="1">
    <source>
        <dbReference type="ARBA" id="ARBA00004123"/>
    </source>
</evidence>
<keyword evidence="3" id="KW-0508">mRNA splicing</keyword>
<comment type="subcellular location">
    <subcellularLocation>
        <location evidence="1">Nucleus</location>
    </subcellularLocation>
</comment>
<dbReference type="Proteomes" id="UP000005018">
    <property type="component" value="Chromosome 1"/>
</dbReference>
<dbReference type="Pfam" id="PF08572">
    <property type="entry name" value="PRP3"/>
    <property type="match status" value="1"/>
</dbReference>
<feature type="compositionally biased region" description="Polar residues" evidence="5">
    <location>
        <begin position="391"/>
        <end position="410"/>
    </location>
</feature>
<dbReference type="KEGG" id="cot:CORT_0A11050"/>
<protein>
    <submittedName>
        <fullName evidence="8">Uncharacterized protein</fullName>
    </submittedName>
</protein>
<dbReference type="Pfam" id="PF06544">
    <property type="entry name" value="Prp3_C"/>
    <property type="match status" value="1"/>
</dbReference>
<dbReference type="HOGENOM" id="CLU_015750_2_2_1"/>
<dbReference type="RefSeq" id="XP_003866928.1">
    <property type="nucleotide sequence ID" value="XM_003866880.1"/>
</dbReference>
<dbReference type="GeneID" id="14537396"/>
<feature type="domain" description="Small nuclear ribonucleoprotein Prp3 C-terminal" evidence="6">
    <location>
        <begin position="324"/>
        <end position="461"/>
    </location>
</feature>
<evidence type="ECO:0000259" key="6">
    <source>
        <dbReference type="Pfam" id="PF06544"/>
    </source>
</evidence>
<dbReference type="InterPro" id="IPR013881">
    <property type="entry name" value="Pre-mRNA_splic_Prp3_dom"/>
</dbReference>
<evidence type="ECO:0000313" key="8">
    <source>
        <dbReference type="EMBL" id="CCG21490.1"/>
    </source>
</evidence>
<keyword evidence="4" id="KW-0539">Nucleus</keyword>
<reference evidence="8 9" key="1">
    <citation type="journal article" date="2012" name="PLoS ONE">
        <title>Sequence and analysis of the genome of the pathogenic yeast Candida orthopsilosis.</title>
        <authorList>
            <person name="Riccombeni A."/>
            <person name="Vidanes G."/>
            <person name="Proux-Wera E."/>
            <person name="Wolfe K.H."/>
            <person name="Butler G."/>
        </authorList>
    </citation>
    <scope>NUCLEOTIDE SEQUENCE [LARGE SCALE GENOMIC DNA]</scope>
    <source>
        <strain evidence="8 9">Co 90-125</strain>
    </source>
</reference>
<feature type="compositionally biased region" description="Basic and acidic residues" evidence="5">
    <location>
        <begin position="1"/>
        <end position="33"/>
    </location>
</feature>
<evidence type="ECO:0000313" key="9">
    <source>
        <dbReference type="Proteomes" id="UP000005018"/>
    </source>
</evidence>
<evidence type="ECO:0000256" key="3">
    <source>
        <dbReference type="ARBA" id="ARBA00023187"/>
    </source>
</evidence>
<dbReference type="GO" id="GO:0046540">
    <property type="term" value="C:U4/U6 x U5 tri-snRNP complex"/>
    <property type="evidence" value="ECO:0007669"/>
    <property type="project" value="InterPro"/>
</dbReference>
<evidence type="ECO:0000256" key="5">
    <source>
        <dbReference type="SAM" id="MobiDB-lite"/>
    </source>
</evidence>
<dbReference type="PANTHER" id="PTHR14212:SF0">
    <property type="entry name" value="U4_U6 SMALL NUCLEAR RIBONUCLEOPROTEIN PRP3"/>
    <property type="match status" value="1"/>
</dbReference>
<organism evidence="8 9">
    <name type="scientific">Candida orthopsilosis (strain 90-125)</name>
    <name type="common">Yeast</name>
    <dbReference type="NCBI Taxonomy" id="1136231"/>
    <lineage>
        <taxon>Eukaryota</taxon>
        <taxon>Fungi</taxon>
        <taxon>Dikarya</taxon>
        <taxon>Ascomycota</taxon>
        <taxon>Saccharomycotina</taxon>
        <taxon>Pichiomycetes</taxon>
        <taxon>Debaryomycetaceae</taxon>
        <taxon>Candida/Lodderomyces clade</taxon>
        <taxon>Candida</taxon>
    </lineage>
</organism>
<keyword evidence="9" id="KW-1185">Reference proteome</keyword>
<keyword evidence="2" id="KW-0507">mRNA processing</keyword>
<evidence type="ECO:0000259" key="7">
    <source>
        <dbReference type="Pfam" id="PF08572"/>
    </source>
</evidence>
<dbReference type="GO" id="GO:0000398">
    <property type="term" value="P:mRNA splicing, via spliceosome"/>
    <property type="evidence" value="ECO:0007669"/>
    <property type="project" value="InterPro"/>
</dbReference>
<dbReference type="PANTHER" id="PTHR14212">
    <property type="entry name" value="U4/U6-ASSOCIATED RNA SPLICING FACTOR-RELATED"/>
    <property type="match status" value="1"/>
</dbReference>
<sequence>MSYSKRSREENDLDSRAHHVKKTREAFHPKRSDGVLNNTQYDSQKKSGKGLDVDIHPLLRASTLSAPTIQTDQSEFKRKKWFDPGAYNPYINHTKTISTHRPKPLKFNQQGKYVQQGQKLRERLKEEEEERKRHQELESRGLIPDVSLNEESYQPSYPPLMEWWDRPYLRDNNYSKIDDISRRILDNENMPVTSYIQHPVLIQPIWVGTKQSDITPMFLTKQERKRMRKNDRQIRHKEMQDRIKLGLDPPPEPKVKLSNLMNVLTNEAIRDPTAVENRVKQQVEERLRKHLADNEARKLTKEEKHAKIYAKQEQDLAKGIHTTVYKVNSLDNPQHSFKVDINAKQDNLFGICLKNPNFNLIIVEGGEKSINHYKKLLMNRIKWNEVAASGKSGNDPSGISSEVNSRSTFNEHGNDNECSIIWEGKLPKLNFQKWSFMYSRNDEEAINVLKKFGLENYWRLAKSK</sequence>
<accession>H8WXI4</accession>
<dbReference type="InterPro" id="IPR010541">
    <property type="entry name" value="Prp3_C"/>
</dbReference>
<feature type="region of interest" description="Disordered" evidence="5">
    <location>
        <begin position="1"/>
        <end position="50"/>
    </location>
</feature>
<dbReference type="InterPro" id="IPR027104">
    <property type="entry name" value="Prp3"/>
</dbReference>
<dbReference type="CDD" id="cd24162">
    <property type="entry name" value="Prp3_C"/>
    <property type="match status" value="1"/>
</dbReference>
<dbReference type="EMBL" id="HE681719">
    <property type="protein sequence ID" value="CCG21490.1"/>
    <property type="molecule type" value="Genomic_DNA"/>
</dbReference>
<dbReference type="eggNOG" id="KOG2769">
    <property type="taxonomic scope" value="Eukaryota"/>
</dbReference>
<evidence type="ECO:0000256" key="4">
    <source>
        <dbReference type="ARBA" id="ARBA00023242"/>
    </source>
</evidence>
<feature type="region of interest" description="Disordered" evidence="5">
    <location>
        <begin position="389"/>
        <end position="410"/>
    </location>
</feature>